<dbReference type="Proteomes" id="UP000541136">
    <property type="component" value="Unassembled WGS sequence"/>
</dbReference>
<sequence>MEKTIYVINPNRLTDVTRGLKESLVPFQLKGGPAIECMTLHDGPAGIQNEQDVAAAAVLVGRMIDDLARSRGDCAAAFVIACFSDPGLHLAREKTVRPVLGINECGLLTALALGRRVGVIAILPTLMDRHARGYAAAGIASRIAGEYPLDLAVAQLRDAEATRRRMQAVGRRLVREDGADVLVLGCAGMSQYRAWLEDALGVPVVDPTLAAVAVAMGRVAGQAPGF</sequence>
<comment type="caution">
    <text evidence="2">The sequence shown here is derived from an EMBL/GenBank/DDBJ whole genome shotgun (WGS) entry which is preliminary data.</text>
</comment>
<dbReference type="EMBL" id="JACHIB010000007">
    <property type="protein sequence ID" value="MBB6083413.1"/>
    <property type="molecule type" value="Genomic_DNA"/>
</dbReference>
<comment type="similarity">
    <text evidence="1">Belongs to the HyuE racemase family.</text>
</comment>
<dbReference type="AlphaFoldDB" id="A0A7W9TP53"/>
<dbReference type="RefSeq" id="WP_151024340.1">
    <property type="nucleotide sequence ID" value="NZ_JACHIB010000007.1"/>
</dbReference>
<name>A0A7W9TP53_CASDE</name>
<evidence type="ECO:0000256" key="1">
    <source>
        <dbReference type="ARBA" id="ARBA00038414"/>
    </source>
</evidence>
<dbReference type="InterPro" id="IPR052186">
    <property type="entry name" value="Hydantoin_racemase-like"/>
</dbReference>
<dbReference type="InterPro" id="IPR053714">
    <property type="entry name" value="Iso_Racemase_Enz_sf"/>
</dbReference>
<gene>
    <name evidence="2" type="ORF">HNR28_001451</name>
</gene>
<evidence type="ECO:0000313" key="3">
    <source>
        <dbReference type="Proteomes" id="UP000541136"/>
    </source>
</evidence>
<dbReference type="Gene3D" id="3.40.50.12500">
    <property type="match status" value="1"/>
</dbReference>
<accession>A0A7W9TP53</accession>
<organism evidence="2 3">
    <name type="scientific">Castellaniella defragrans</name>
    <name type="common">Alcaligenes defragrans</name>
    <dbReference type="NCBI Taxonomy" id="75697"/>
    <lineage>
        <taxon>Bacteria</taxon>
        <taxon>Pseudomonadati</taxon>
        <taxon>Pseudomonadota</taxon>
        <taxon>Betaproteobacteria</taxon>
        <taxon>Burkholderiales</taxon>
        <taxon>Alcaligenaceae</taxon>
        <taxon>Castellaniella</taxon>
    </lineage>
</organism>
<proteinExistence type="inferred from homology"/>
<dbReference type="InterPro" id="IPR015942">
    <property type="entry name" value="Asp/Glu/hydantoin_racemase"/>
</dbReference>
<dbReference type="PANTHER" id="PTHR28047:SF5">
    <property type="entry name" value="PROTEIN DCG1"/>
    <property type="match status" value="1"/>
</dbReference>
<evidence type="ECO:0000313" key="2">
    <source>
        <dbReference type="EMBL" id="MBB6083413.1"/>
    </source>
</evidence>
<protein>
    <submittedName>
        <fullName evidence="2">Asp/Glu/hydantoin racemase</fullName>
    </submittedName>
</protein>
<dbReference type="PANTHER" id="PTHR28047">
    <property type="entry name" value="PROTEIN DCG1"/>
    <property type="match status" value="1"/>
</dbReference>
<dbReference type="GO" id="GO:0047661">
    <property type="term" value="F:amino-acid racemase activity"/>
    <property type="evidence" value="ECO:0007669"/>
    <property type="project" value="InterPro"/>
</dbReference>
<dbReference type="Pfam" id="PF01177">
    <property type="entry name" value="Asp_Glu_race"/>
    <property type="match status" value="1"/>
</dbReference>
<reference evidence="2 3" key="1">
    <citation type="submission" date="2020-08" db="EMBL/GenBank/DDBJ databases">
        <title>Genomic Encyclopedia of Type Strains, Phase IV (KMG-IV): sequencing the most valuable type-strain genomes for metagenomic binning, comparative biology and taxonomic classification.</title>
        <authorList>
            <person name="Goeker M."/>
        </authorList>
    </citation>
    <scope>NUCLEOTIDE SEQUENCE [LARGE SCALE GENOMIC DNA]</scope>
    <source>
        <strain evidence="2 3">DSM 12141</strain>
    </source>
</reference>